<name>A0A8H6KNH3_9PEZI</name>
<comment type="caution">
    <text evidence="1">The sequence shown here is derived from an EMBL/GenBank/DDBJ whole genome shotgun (WGS) entry which is preliminary data.</text>
</comment>
<dbReference type="EMBL" id="WIGO01000047">
    <property type="protein sequence ID" value="KAF6834595.1"/>
    <property type="molecule type" value="Genomic_DNA"/>
</dbReference>
<reference evidence="1" key="1">
    <citation type="journal article" date="2020" name="Phytopathology">
        <title>Genome Sequence Resources of Colletotrichum truncatum, C. plurivorum, C. musicola, and C. sojae: Four Species Pathogenic to Soybean (Glycine max).</title>
        <authorList>
            <person name="Rogerio F."/>
            <person name="Boufleur T.R."/>
            <person name="Ciampi-Guillardi M."/>
            <person name="Sukno S.A."/>
            <person name="Thon M.R."/>
            <person name="Massola Junior N.S."/>
            <person name="Baroncelli R."/>
        </authorList>
    </citation>
    <scope>NUCLEOTIDE SEQUENCE</scope>
    <source>
        <strain evidence="1">LFN00145</strain>
    </source>
</reference>
<accession>A0A8H6KNH3</accession>
<dbReference type="Proteomes" id="UP000654918">
    <property type="component" value="Unassembled WGS sequence"/>
</dbReference>
<evidence type="ECO:0000313" key="2">
    <source>
        <dbReference type="Proteomes" id="UP000654918"/>
    </source>
</evidence>
<organism evidence="1 2">
    <name type="scientific">Colletotrichum plurivorum</name>
    <dbReference type="NCBI Taxonomy" id="2175906"/>
    <lineage>
        <taxon>Eukaryota</taxon>
        <taxon>Fungi</taxon>
        <taxon>Dikarya</taxon>
        <taxon>Ascomycota</taxon>
        <taxon>Pezizomycotina</taxon>
        <taxon>Sordariomycetes</taxon>
        <taxon>Hypocreomycetidae</taxon>
        <taxon>Glomerellales</taxon>
        <taxon>Glomerellaceae</taxon>
        <taxon>Colletotrichum</taxon>
        <taxon>Colletotrichum orchidearum species complex</taxon>
    </lineage>
</organism>
<protein>
    <submittedName>
        <fullName evidence="1">Uncharacterized protein</fullName>
    </submittedName>
</protein>
<sequence>MEPISGALSAFNATYRLILFSIDIDQVPSQVRRSLELVQTCHRDLQHLIEIRQECLSLLQQTPVIMNRVNEIIAVATQGLVEVCQIVEKCRPGAHNGKIPFKNRVAWVMFDSKEFKTHEPVISRHHSSVLSELNFLRQSALLAAHTGEKKPVTPGIIGKSAEIFDNVALLGGLMSGMVISGNKCRPIDSTDADCPFSRRNTK</sequence>
<dbReference type="AlphaFoldDB" id="A0A8H6KNH3"/>
<evidence type="ECO:0000313" key="1">
    <source>
        <dbReference type="EMBL" id="KAF6834595.1"/>
    </source>
</evidence>
<keyword evidence="2" id="KW-1185">Reference proteome</keyword>
<gene>
    <name evidence="1" type="ORF">CPLU01_04880</name>
</gene>
<proteinExistence type="predicted"/>